<dbReference type="AlphaFoldDB" id="U2YQC4"/>
<dbReference type="Proteomes" id="UP000016568">
    <property type="component" value="Unassembled WGS sequence"/>
</dbReference>
<accession>U2YQC4</accession>
<name>U2YQC4_9SPHN</name>
<protein>
    <submittedName>
        <fullName evidence="1">Uncharacterized protein</fullName>
    </submittedName>
</protein>
<gene>
    <name evidence="1" type="ORF">NT2_12_01070</name>
</gene>
<dbReference type="EMBL" id="BASZ01000012">
    <property type="protein sequence ID" value="GAD50847.1"/>
    <property type="molecule type" value="Genomic_DNA"/>
</dbReference>
<evidence type="ECO:0000313" key="2">
    <source>
        <dbReference type="Proteomes" id="UP000016568"/>
    </source>
</evidence>
<evidence type="ECO:0000313" key="1">
    <source>
        <dbReference type="EMBL" id="GAD50847.1"/>
    </source>
</evidence>
<reference evidence="1 2" key="1">
    <citation type="submission" date="2013-09" db="EMBL/GenBank/DDBJ databases">
        <title>Whole genome shotgun sequence of Novosphingobium tardaugens NBRC 16725.</title>
        <authorList>
            <person name="Isaki S."/>
            <person name="Hosoyama A."/>
            <person name="Tsuchikane K."/>
            <person name="Katsumata H."/>
            <person name="Ando Y."/>
            <person name="Yamazaki S."/>
            <person name="Fujita N."/>
        </authorList>
    </citation>
    <scope>NUCLEOTIDE SEQUENCE [LARGE SCALE GENOMIC DNA]</scope>
    <source>
        <strain evidence="1 2">NBRC 16725</strain>
    </source>
</reference>
<proteinExistence type="predicted"/>
<comment type="caution">
    <text evidence="1">The sequence shown here is derived from an EMBL/GenBank/DDBJ whole genome shotgun (WGS) entry which is preliminary data.</text>
</comment>
<organism evidence="1 2">
    <name type="scientific">Caenibius tardaugens NBRC 16725</name>
    <dbReference type="NCBI Taxonomy" id="1219035"/>
    <lineage>
        <taxon>Bacteria</taxon>
        <taxon>Pseudomonadati</taxon>
        <taxon>Pseudomonadota</taxon>
        <taxon>Alphaproteobacteria</taxon>
        <taxon>Sphingomonadales</taxon>
        <taxon>Erythrobacteraceae</taxon>
        <taxon>Caenibius</taxon>
    </lineage>
</organism>
<keyword evidence="2" id="KW-1185">Reference proteome</keyword>
<sequence>MASTHWKRERVHAEEECWQAEREQALRDIILLMRRYDISMNELEPLLQDGGEPVPSLFVD</sequence>